<dbReference type="OrthoDB" id="3267755at2"/>
<keyword evidence="1" id="KW-0472">Membrane</keyword>
<gene>
    <name evidence="3" type="ORF">CGZ91_00705</name>
    <name evidence="2" type="ORF">CGZ92_05720</name>
</gene>
<feature type="transmembrane region" description="Helical" evidence="1">
    <location>
        <begin position="47"/>
        <end position="66"/>
    </location>
</feature>
<evidence type="ECO:0000313" key="2">
    <source>
        <dbReference type="EMBL" id="OYN87768.1"/>
    </source>
</evidence>
<feature type="transmembrane region" description="Helical" evidence="1">
    <location>
        <begin position="20"/>
        <end position="40"/>
    </location>
</feature>
<dbReference type="Proteomes" id="UP000216533">
    <property type="component" value="Unassembled WGS sequence"/>
</dbReference>
<name>A0A255EKR1_9ACTN</name>
<dbReference type="Proteomes" id="UP000216300">
    <property type="component" value="Unassembled WGS sequence"/>
</dbReference>
<reference evidence="4 5" key="1">
    <citation type="submission" date="2017-07" db="EMBL/GenBank/DDBJ databases">
        <title>Draft whole genome sequences of clinical Proprionibacteriaceae strains.</title>
        <authorList>
            <person name="Bernier A.-M."/>
            <person name="Bernard K."/>
            <person name="Domingo M.-C."/>
        </authorList>
    </citation>
    <scope>NUCLEOTIDE SEQUENCE [LARGE SCALE GENOMIC DNA]</scope>
    <source>
        <strain evidence="3 4">NML 150081</strain>
        <strain evidence="2 5">NML 160184</strain>
    </source>
</reference>
<dbReference type="EMBL" id="NMVJ01000001">
    <property type="protein sequence ID" value="OYN92074.1"/>
    <property type="molecule type" value="Genomic_DNA"/>
</dbReference>
<protein>
    <recommendedName>
        <fullName evidence="6">DUF4233 domain-containing protein</fullName>
    </recommendedName>
</protein>
<evidence type="ECO:0000313" key="5">
    <source>
        <dbReference type="Proteomes" id="UP000216533"/>
    </source>
</evidence>
<evidence type="ECO:0000256" key="1">
    <source>
        <dbReference type="SAM" id="Phobius"/>
    </source>
</evidence>
<dbReference type="Pfam" id="PF14017">
    <property type="entry name" value="DUF4233"/>
    <property type="match status" value="1"/>
</dbReference>
<evidence type="ECO:0008006" key="6">
    <source>
        <dbReference type="Google" id="ProtNLM"/>
    </source>
</evidence>
<dbReference type="AlphaFoldDB" id="A0A255EKR1"/>
<sequence>MSLLDAVSLPRKNPMGSAMMGTLVCQFIVLGLAIPGAIVVDHHPASLVAPVVGGVALLTLVAAGMLRRSKVGYLLGWIAQPLSILLGLLTPLMYVMGGMFALIWTLAFAGGRKIQHKQATQNG</sequence>
<keyword evidence="1" id="KW-0812">Transmembrane</keyword>
<keyword evidence="4" id="KW-1185">Reference proteome</keyword>
<dbReference type="InterPro" id="IPR025327">
    <property type="entry name" value="DUF4233"/>
</dbReference>
<accession>A0A255EKR1</accession>
<comment type="caution">
    <text evidence="3">The sequence shown here is derived from an EMBL/GenBank/DDBJ whole genome shotgun (WGS) entry which is preliminary data.</text>
</comment>
<keyword evidence="1" id="KW-1133">Transmembrane helix</keyword>
<dbReference type="EMBL" id="NMVI01000015">
    <property type="protein sequence ID" value="OYN87768.1"/>
    <property type="molecule type" value="Genomic_DNA"/>
</dbReference>
<evidence type="ECO:0000313" key="3">
    <source>
        <dbReference type="EMBL" id="OYN92074.1"/>
    </source>
</evidence>
<evidence type="ECO:0000313" key="4">
    <source>
        <dbReference type="Proteomes" id="UP000216300"/>
    </source>
</evidence>
<accession>A0A255E864</accession>
<proteinExistence type="predicted"/>
<feature type="transmembrane region" description="Helical" evidence="1">
    <location>
        <begin position="86"/>
        <end position="109"/>
    </location>
</feature>
<dbReference type="RefSeq" id="WP_094450434.1">
    <property type="nucleotide sequence ID" value="NZ_NMVI01000015.1"/>
</dbReference>
<organism evidence="3 4">
    <name type="scientific">Parenemella sanctibonifatiensis</name>
    <dbReference type="NCBI Taxonomy" id="2016505"/>
    <lineage>
        <taxon>Bacteria</taxon>
        <taxon>Bacillati</taxon>
        <taxon>Actinomycetota</taxon>
        <taxon>Actinomycetes</taxon>
        <taxon>Propionibacteriales</taxon>
        <taxon>Propionibacteriaceae</taxon>
        <taxon>Parenemella</taxon>
    </lineage>
</organism>